<dbReference type="Gene3D" id="3.30.930.10">
    <property type="entry name" value="Bira Bifunctional Protein, Domain 2"/>
    <property type="match status" value="1"/>
</dbReference>
<keyword evidence="3" id="KW-0067">ATP-binding</keyword>
<sequence>MQDINMTVQGSPVSISYKEHFSNLVKVAEALSFGFSEHYRSSGLTYVDAPEIVGITGACENVDTLFRVKGKKDIPLFFTQTGQLSLEQALQSFSGVFTVIHSGRDEDKEDSRHLRQFRLTEEEFDCTMIGMTRDSYDEDAMYEALLSHIEAAIKSGISSVLKCTPEILERYGRDISTLENAIIQDFHRISYEDSIKLLNDNGYPELVFGDDLKEHHEAEIIKLMNSSEPRLPVFIMKYPEEIKFFNMKEYTKDPKVVLSADLILPYSGESVGSAVREHDYEKLNDRLLRSTMYSLHVKRGGSYKDYEWYLDIMKNKKTNPHAGYGIGNERVLQYIFGEIDIRNVSVFSLLNIQNRDWEKK</sequence>
<evidence type="ECO:0000256" key="3">
    <source>
        <dbReference type="ARBA" id="ARBA00022840"/>
    </source>
</evidence>
<dbReference type="EMBL" id="JAGQNY010000013">
    <property type="protein sequence ID" value="MCA9302360.1"/>
    <property type="molecule type" value="Genomic_DNA"/>
</dbReference>
<dbReference type="Proteomes" id="UP000714817">
    <property type="component" value="Unassembled WGS sequence"/>
</dbReference>
<gene>
    <name evidence="7" type="ORF">KDA10_03330</name>
</gene>
<accession>A0A955IXA7</accession>
<evidence type="ECO:0000256" key="4">
    <source>
        <dbReference type="ARBA" id="ARBA00022917"/>
    </source>
</evidence>
<dbReference type="AlphaFoldDB" id="A0A955IXA7"/>
<dbReference type="GO" id="GO:0004812">
    <property type="term" value="F:aminoacyl-tRNA ligase activity"/>
    <property type="evidence" value="ECO:0007669"/>
    <property type="project" value="UniProtKB-KW"/>
</dbReference>
<keyword evidence="4" id="KW-0648">Protein biosynthesis</keyword>
<dbReference type="SUPFAM" id="SSF55681">
    <property type="entry name" value="Class II aaRS and biotin synthetases"/>
    <property type="match status" value="1"/>
</dbReference>
<dbReference type="InterPro" id="IPR045864">
    <property type="entry name" value="aa-tRNA-synth_II/BPL/LPL"/>
</dbReference>
<organism evidence="7 8">
    <name type="scientific">candidate division WWE3 bacterium</name>
    <dbReference type="NCBI Taxonomy" id="2053526"/>
    <lineage>
        <taxon>Bacteria</taxon>
        <taxon>Katanobacteria</taxon>
    </lineage>
</organism>
<keyword evidence="2" id="KW-0547">Nucleotide-binding</keyword>
<dbReference type="GO" id="GO:0005524">
    <property type="term" value="F:ATP binding"/>
    <property type="evidence" value="ECO:0007669"/>
    <property type="project" value="UniProtKB-KW"/>
</dbReference>
<protein>
    <recommendedName>
        <fullName evidence="6">Aminoacyl-tRNA synthetase class II (D/K/N) domain-containing protein</fullName>
    </recommendedName>
</protein>
<evidence type="ECO:0000256" key="2">
    <source>
        <dbReference type="ARBA" id="ARBA00022741"/>
    </source>
</evidence>
<feature type="domain" description="Aminoacyl-tRNA synthetase class II (D/K/N)" evidence="6">
    <location>
        <begin position="18"/>
        <end position="348"/>
    </location>
</feature>
<proteinExistence type="predicted"/>
<dbReference type="InterPro" id="IPR004364">
    <property type="entry name" value="Aa-tRNA-synt_II"/>
</dbReference>
<dbReference type="PANTHER" id="PTHR22594">
    <property type="entry name" value="ASPARTYL/LYSYL-TRNA SYNTHETASE"/>
    <property type="match status" value="1"/>
</dbReference>
<dbReference type="PANTHER" id="PTHR22594:SF34">
    <property type="entry name" value="ASPARAGINE--TRNA LIGASE, MITOCHONDRIAL-RELATED"/>
    <property type="match status" value="1"/>
</dbReference>
<keyword evidence="5" id="KW-0030">Aminoacyl-tRNA synthetase</keyword>
<evidence type="ECO:0000259" key="6">
    <source>
        <dbReference type="Pfam" id="PF00152"/>
    </source>
</evidence>
<dbReference type="Pfam" id="PF00152">
    <property type="entry name" value="tRNA-synt_2"/>
    <property type="match status" value="1"/>
</dbReference>
<evidence type="ECO:0000256" key="1">
    <source>
        <dbReference type="ARBA" id="ARBA00022598"/>
    </source>
</evidence>
<name>A0A955IXA7_UNCKA</name>
<keyword evidence="1" id="KW-0436">Ligase</keyword>
<reference evidence="7" key="2">
    <citation type="journal article" date="2021" name="Microbiome">
        <title>Successional dynamics and alternative stable states in a saline activated sludge microbial community over 9 years.</title>
        <authorList>
            <person name="Wang Y."/>
            <person name="Ye J."/>
            <person name="Ju F."/>
            <person name="Liu L."/>
            <person name="Boyd J.A."/>
            <person name="Deng Y."/>
            <person name="Parks D.H."/>
            <person name="Jiang X."/>
            <person name="Yin X."/>
            <person name="Woodcroft B.J."/>
            <person name="Tyson G.W."/>
            <person name="Hugenholtz P."/>
            <person name="Polz M.F."/>
            <person name="Zhang T."/>
        </authorList>
    </citation>
    <scope>NUCLEOTIDE SEQUENCE</scope>
    <source>
        <strain evidence="7">HKST-UBA80</strain>
    </source>
</reference>
<reference evidence="7" key="1">
    <citation type="submission" date="2020-04" db="EMBL/GenBank/DDBJ databases">
        <authorList>
            <person name="Zhang T."/>
        </authorList>
    </citation>
    <scope>NUCLEOTIDE SEQUENCE</scope>
    <source>
        <strain evidence="7">HKST-UBA80</strain>
    </source>
</reference>
<comment type="caution">
    <text evidence="7">The sequence shown here is derived from an EMBL/GenBank/DDBJ whole genome shotgun (WGS) entry which is preliminary data.</text>
</comment>
<dbReference type="GO" id="GO:0006421">
    <property type="term" value="P:asparaginyl-tRNA aminoacylation"/>
    <property type="evidence" value="ECO:0007669"/>
    <property type="project" value="TreeGrafter"/>
</dbReference>
<evidence type="ECO:0000313" key="7">
    <source>
        <dbReference type="EMBL" id="MCA9302360.1"/>
    </source>
</evidence>
<evidence type="ECO:0000313" key="8">
    <source>
        <dbReference type="Proteomes" id="UP000714817"/>
    </source>
</evidence>
<evidence type="ECO:0000256" key="5">
    <source>
        <dbReference type="ARBA" id="ARBA00023146"/>
    </source>
</evidence>